<dbReference type="InterPro" id="IPR009012">
    <property type="entry name" value="GrpE_head"/>
</dbReference>
<dbReference type="AlphaFoldDB" id="A0A835ZC72"/>
<dbReference type="CDD" id="cd00446">
    <property type="entry name" value="GrpE"/>
    <property type="match status" value="1"/>
</dbReference>
<dbReference type="Pfam" id="PF01025">
    <property type="entry name" value="GrpE"/>
    <property type="match status" value="1"/>
</dbReference>
<dbReference type="GO" id="GO:0006457">
    <property type="term" value="P:protein folding"/>
    <property type="evidence" value="ECO:0007669"/>
    <property type="project" value="InterPro"/>
</dbReference>
<dbReference type="GO" id="GO:0000774">
    <property type="term" value="F:adenyl-nucleotide exchange factor activity"/>
    <property type="evidence" value="ECO:0007669"/>
    <property type="project" value="InterPro"/>
</dbReference>
<evidence type="ECO:0000256" key="1">
    <source>
        <dbReference type="ARBA" id="ARBA00009054"/>
    </source>
</evidence>
<dbReference type="SUPFAM" id="SSF51064">
    <property type="entry name" value="Head domain of nucleotide exchange factor GrpE"/>
    <property type="match status" value="1"/>
</dbReference>
<dbReference type="HAMAP" id="MF_01151">
    <property type="entry name" value="GrpE"/>
    <property type="match status" value="1"/>
</dbReference>
<evidence type="ECO:0000256" key="4">
    <source>
        <dbReference type="SAM" id="MobiDB-lite"/>
    </source>
</evidence>
<protein>
    <submittedName>
        <fullName evidence="5">GrpE nucleotide exchange factor</fullName>
    </submittedName>
</protein>
<comment type="similarity">
    <text evidence="1 3">Belongs to the GrpE family.</text>
</comment>
<dbReference type="PANTHER" id="PTHR21237:SF23">
    <property type="entry name" value="GRPE PROTEIN HOMOLOG, MITOCHONDRIAL"/>
    <property type="match status" value="1"/>
</dbReference>
<dbReference type="PANTHER" id="PTHR21237">
    <property type="entry name" value="GRPE PROTEIN"/>
    <property type="match status" value="1"/>
</dbReference>
<dbReference type="Gene3D" id="2.30.22.10">
    <property type="entry name" value="Head domain of nucleotide exchange factor GrpE"/>
    <property type="match status" value="1"/>
</dbReference>
<dbReference type="InterPro" id="IPR000740">
    <property type="entry name" value="GrpE"/>
</dbReference>
<keyword evidence="6" id="KW-1185">Reference proteome</keyword>
<accession>A0A835ZC72</accession>
<comment type="caution">
    <text evidence="5">The sequence shown here is derived from an EMBL/GenBank/DDBJ whole genome shotgun (WGS) entry which is preliminary data.</text>
</comment>
<dbReference type="GO" id="GO:0001405">
    <property type="term" value="C:PAM complex, Tim23 associated import motor"/>
    <property type="evidence" value="ECO:0007669"/>
    <property type="project" value="TreeGrafter"/>
</dbReference>
<keyword evidence="2" id="KW-0143">Chaperone</keyword>
<reference evidence="5" key="1">
    <citation type="submission" date="2021-02" db="EMBL/GenBank/DDBJ databases">
        <title>First Annotated Genome of the Yellow-green Alga Tribonema minus.</title>
        <authorList>
            <person name="Mahan K.M."/>
        </authorList>
    </citation>
    <scope>NUCLEOTIDE SEQUENCE</scope>
    <source>
        <strain evidence="5">UTEX B ZZ1240</strain>
    </source>
</reference>
<dbReference type="OrthoDB" id="201635at2759"/>
<proteinExistence type="inferred from homology"/>
<dbReference type="EMBL" id="JAFCMP010000024">
    <property type="protein sequence ID" value="KAG5191061.1"/>
    <property type="molecule type" value="Genomic_DNA"/>
</dbReference>
<feature type="region of interest" description="Disordered" evidence="4">
    <location>
        <begin position="1"/>
        <end position="35"/>
    </location>
</feature>
<dbReference type="PRINTS" id="PR00773">
    <property type="entry name" value="GRPEPROTEIN"/>
</dbReference>
<gene>
    <name evidence="5" type="ORF">JKP88DRAFT_275112</name>
</gene>
<dbReference type="InterPro" id="IPR013805">
    <property type="entry name" value="GrpE_CC"/>
</dbReference>
<evidence type="ECO:0000256" key="3">
    <source>
        <dbReference type="RuleBase" id="RU004478"/>
    </source>
</evidence>
<evidence type="ECO:0000313" key="5">
    <source>
        <dbReference type="EMBL" id="KAG5191061.1"/>
    </source>
</evidence>
<dbReference type="Proteomes" id="UP000664859">
    <property type="component" value="Unassembled WGS sequence"/>
</dbReference>
<name>A0A835ZC72_9STRA</name>
<evidence type="ECO:0000313" key="6">
    <source>
        <dbReference type="Proteomes" id="UP000664859"/>
    </source>
</evidence>
<evidence type="ECO:0000256" key="2">
    <source>
        <dbReference type="ARBA" id="ARBA00023186"/>
    </source>
</evidence>
<dbReference type="GO" id="GO:0051087">
    <property type="term" value="F:protein-folding chaperone binding"/>
    <property type="evidence" value="ECO:0007669"/>
    <property type="project" value="InterPro"/>
</dbReference>
<organism evidence="5 6">
    <name type="scientific">Tribonema minus</name>
    <dbReference type="NCBI Taxonomy" id="303371"/>
    <lineage>
        <taxon>Eukaryota</taxon>
        <taxon>Sar</taxon>
        <taxon>Stramenopiles</taxon>
        <taxon>Ochrophyta</taxon>
        <taxon>PX clade</taxon>
        <taxon>Xanthophyceae</taxon>
        <taxon>Tribonematales</taxon>
        <taxon>Tribonemataceae</taxon>
        <taxon>Tribonema</taxon>
    </lineage>
</organism>
<sequence length="189" mass="20524">MREAGEGNGEAKQEKEAAESGEAETEAAQASDELAAKVQKLEEELKEARQRVVYTLAEMENVRAIARRDAETARKFAVQGFAKGLLDVADNLSRAIEAVPKEGEKDPALTVLLEGVEMTEAQLHKAFAAQNLERYGAPGDAFDPNLHDALYEYEDPSLSPGSVGQVMKPGYKLHGRVIRAAQVGCVKKQ</sequence>
<dbReference type="Gene3D" id="3.90.20.20">
    <property type="match status" value="1"/>
</dbReference>
<feature type="compositionally biased region" description="Basic and acidic residues" evidence="4">
    <location>
        <begin position="1"/>
        <end position="18"/>
    </location>
</feature>
<dbReference type="SUPFAM" id="SSF58014">
    <property type="entry name" value="Coiled-coil domain of nucleotide exchange factor GrpE"/>
    <property type="match status" value="1"/>
</dbReference>
<dbReference type="GO" id="GO:0051082">
    <property type="term" value="F:unfolded protein binding"/>
    <property type="evidence" value="ECO:0007669"/>
    <property type="project" value="TreeGrafter"/>
</dbReference>
<dbReference type="GO" id="GO:0030150">
    <property type="term" value="P:protein import into mitochondrial matrix"/>
    <property type="evidence" value="ECO:0007669"/>
    <property type="project" value="TreeGrafter"/>
</dbReference>
<dbReference type="GO" id="GO:0042803">
    <property type="term" value="F:protein homodimerization activity"/>
    <property type="evidence" value="ECO:0007669"/>
    <property type="project" value="InterPro"/>
</dbReference>